<dbReference type="PIRSF" id="PIRSF006276">
    <property type="entry name" value="UspA"/>
    <property type="match status" value="1"/>
</dbReference>
<comment type="subcellular location">
    <subcellularLocation>
        <location evidence="2">Cytoplasm</location>
    </subcellularLocation>
</comment>
<evidence type="ECO:0000313" key="4">
    <source>
        <dbReference type="EMBL" id="MCR6546842.1"/>
    </source>
</evidence>
<dbReference type="EMBL" id="JANPWE010000012">
    <property type="protein sequence ID" value="MCR6546842.1"/>
    <property type="molecule type" value="Genomic_DNA"/>
</dbReference>
<keyword evidence="5" id="KW-1185">Reference proteome</keyword>
<dbReference type="Gene3D" id="3.40.50.620">
    <property type="entry name" value="HUPs"/>
    <property type="match status" value="1"/>
</dbReference>
<accession>A0ABT1Y7I5</accession>
<dbReference type="InterPro" id="IPR006016">
    <property type="entry name" value="UspA"/>
</dbReference>
<dbReference type="InterPro" id="IPR006015">
    <property type="entry name" value="Universal_stress_UspA"/>
</dbReference>
<gene>
    <name evidence="4" type="ORF">NVS47_15200</name>
</gene>
<proteinExistence type="inferred from homology"/>
<dbReference type="Proteomes" id="UP001524944">
    <property type="component" value="Unassembled WGS sequence"/>
</dbReference>
<dbReference type="PRINTS" id="PR01438">
    <property type="entry name" value="UNVRSLSTRESS"/>
</dbReference>
<feature type="domain" description="UspA" evidence="3">
    <location>
        <begin position="1"/>
        <end position="141"/>
    </location>
</feature>
<dbReference type="Pfam" id="PF00582">
    <property type="entry name" value="Usp"/>
    <property type="match status" value="1"/>
</dbReference>
<dbReference type="SUPFAM" id="SSF52402">
    <property type="entry name" value="Adenine nucleotide alpha hydrolases-like"/>
    <property type="match status" value="1"/>
</dbReference>
<protein>
    <recommendedName>
        <fullName evidence="2">Universal stress protein</fullName>
    </recommendedName>
</protein>
<evidence type="ECO:0000256" key="2">
    <source>
        <dbReference type="PIRNR" id="PIRNR006276"/>
    </source>
</evidence>
<organism evidence="4 5">
    <name type="scientific">Dehalobacterium formicoaceticum</name>
    <dbReference type="NCBI Taxonomy" id="51515"/>
    <lineage>
        <taxon>Bacteria</taxon>
        <taxon>Bacillati</taxon>
        <taxon>Bacillota</taxon>
        <taxon>Clostridia</taxon>
        <taxon>Eubacteriales</taxon>
        <taxon>Peptococcaceae</taxon>
        <taxon>Dehalobacterium</taxon>
    </lineage>
</organism>
<reference evidence="4 5" key="1">
    <citation type="submission" date="2022-08" db="EMBL/GenBank/DDBJ databases">
        <title>Proteogenomics of the novel Dehalobacterium formicoaceticum strain EZ94 highlights a key role of methyltransferases during anaerobic dichloromethane degradation.</title>
        <authorList>
            <person name="Wasmund K."/>
        </authorList>
    </citation>
    <scope>NUCLEOTIDE SEQUENCE [LARGE SCALE GENOMIC DNA]</scope>
    <source>
        <strain evidence="4 5">EZ94</strain>
    </source>
</reference>
<name>A0ABT1Y7I5_9FIRM</name>
<dbReference type="CDD" id="cd00293">
    <property type="entry name" value="USP-like"/>
    <property type="match status" value="1"/>
</dbReference>
<dbReference type="RefSeq" id="WP_089611544.1">
    <property type="nucleotide sequence ID" value="NZ_CP022121.1"/>
</dbReference>
<dbReference type="PANTHER" id="PTHR46268">
    <property type="entry name" value="STRESS RESPONSE PROTEIN NHAX"/>
    <property type="match status" value="1"/>
</dbReference>
<evidence type="ECO:0000259" key="3">
    <source>
        <dbReference type="Pfam" id="PF00582"/>
    </source>
</evidence>
<dbReference type="PANTHER" id="PTHR46268:SF6">
    <property type="entry name" value="UNIVERSAL STRESS PROTEIN UP12"/>
    <property type="match status" value="1"/>
</dbReference>
<comment type="similarity">
    <text evidence="1 2">Belongs to the universal stress protein A family.</text>
</comment>
<comment type="caution">
    <text evidence="4">The sequence shown here is derived from an EMBL/GenBank/DDBJ whole genome shotgun (WGS) entry which is preliminary data.</text>
</comment>
<sequence length="141" mass="15740">MFKKIMVAIDGSEHSIKAIDASIELAKKENSQVEVIYVVPILTRYTRDYAQMMPKLESNLREDAQKIMNEATERFKDTGIEYTTSIKTGDAADEIIREAEQRGTEVIVMGSRGLGAISRFFLGSVSNKVLTHAPCSVLIIR</sequence>
<keyword evidence="2" id="KW-0963">Cytoplasm</keyword>
<evidence type="ECO:0000313" key="5">
    <source>
        <dbReference type="Proteomes" id="UP001524944"/>
    </source>
</evidence>
<dbReference type="InterPro" id="IPR014729">
    <property type="entry name" value="Rossmann-like_a/b/a_fold"/>
</dbReference>
<evidence type="ECO:0000256" key="1">
    <source>
        <dbReference type="ARBA" id="ARBA00008791"/>
    </source>
</evidence>